<evidence type="ECO:0000256" key="7">
    <source>
        <dbReference type="SAM" id="Phobius"/>
    </source>
</evidence>
<evidence type="ECO:0000256" key="5">
    <source>
        <dbReference type="ARBA" id="ARBA00038359"/>
    </source>
</evidence>
<keyword evidence="2 7" id="KW-0812">Transmembrane</keyword>
<dbReference type="EMBL" id="JAPDFR010000009">
    <property type="protein sequence ID" value="KAK0383798.1"/>
    <property type="molecule type" value="Genomic_DNA"/>
</dbReference>
<comment type="caution">
    <text evidence="9">The sequence shown here is derived from an EMBL/GenBank/DDBJ whole genome shotgun (WGS) entry which is preliminary data.</text>
</comment>
<feature type="transmembrane region" description="Helical" evidence="7">
    <location>
        <begin position="265"/>
        <end position="286"/>
    </location>
</feature>
<gene>
    <name evidence="9" type="ORF">NLU13_9709</name>
</gene>
<keyword evidence="3 7" id="KW-1133">Transmembrane helix</keyword>
<name>A0AA39GAL4_SARSR</name>
<organism evidence="9 10">
    <name type="scientific">Sarocladium strictum</name>
    <name type="common">Black bundle disease fungus</name>
    <name type="synonym">Acremonium strictum</name>
    <dbReference type="NCBI Taxonomy" id="5046"/>
    <lineage>
        <taxon>Eukaryota</taxon>
        <taxon>Fungi</taxon>
        <taxon>Dikarya</taxon>
        <taxon>Ascomycota</taxon>
        <taxon>Pezizomycotina</taxon>
        <taxon>Sordariomycetes</taxon>
        <taxon>Hypocreomycetidae</taxon>
        <taxon>Hypocreales</taxon>
        <taxon>Sarocladiaceae</taxon>
        <taxon>Sarocladium</taxon>
    </lineage>
</organism>
<keyword evidence="10" id="KW-1185">Reference proteome</keyword>
<proteinExistence type="inferred from homology"/>
<evidence type="ECO:0000256" key="4">
    <source>
        <dbReference type="ARBA" id="ARBA00023136"/>
    </source>
</evidence>
<dbReference type="Proteomes" id="UP001175261">
    <property type="component" value="Unassembled WGS sequence"/>
</dbReference>
<dbReference type="AlphaFoldDB" id="A0AA39GAL4"/>
<evidence type="ECO:0000313" key="10">
    <source>
        <dbReference type="Proteomes" id="UP001175261"/>
    </source>
</evidence>
<reference evidence="9" key="1">
    <citation type="submission" date="2022-10" db="EMBL/GenBank/DDBJ databases">
        <title>Determination and structural analysis of whole genome sequence of Sarocladium strictum F4-1.</title>
        <authorList>
            <person name="Hu L."/>
            <person name="Jiang Y."/>
        </authorList>
    </citation>
    <scope>NUCLEOTIDE SEQUENCE</scope>
    <source>
        <strain evidence="9">F4-1</strain>
    </source>
</reference>
<accession>A0AA39GAL4</accession>
<dbReference type="PANTHER" id="PTHR33048">
    <property type="entry name" value="PTH11-LIKE INTEGRAL MEMBRANE PROTEIN (AFU_ORTHOLOGUE AFUA_5G11245)"/>
    <property type="match status" value="1"/>
</dbReference>
<dbReference type="PANTHER" id="PTHR33048:SF123">
    <property type="entry name" value="INTEGRAL MEMBRANE PROTEIN"/>
    <property type="match status" value="1"/>
</dbReference>
<evidence type="ECO:0000259" key="8">
    <source>
        <dbReference type="Pfam" id="PF20684"/>
    </source>
</evidence>
<feature type="transmembrane region" description="Helical" evidence="7">
    <location>
        <begin position="232"/>
        <end position="253"/>
    </location>
</feature>
<feature type="compositionally biased region" description="Basic and acidic residues" evidence="6">
    <location>
        <begin position="352"/>
        <end position="361"/>
    </location>
</feature>
<evidence type="ECO:0000256" key="1">
    <source>
        <dbReference type="ARBA" id="ARBA00004141"/>
    </source>
</evidence>
<dbReference type="InterPro" id="IPR052337">
    <property type="entry name" value="SAT4-like"/>
</dbReference>
<evidence type="ECO:0000256" key="6">
    <source>
        <dbReference type="SAM" id="MobiDB-lite"/>
    </source>
</evidence>
<feature type="region of interest" description="Disordered" evidence="6">
    <location>
        <begin position="352"/>
        <end position="414"/>
    </location>
</feature>
<feature type="transmembrane region" description="Helical" evidence="7">
    <location>
        <begin position="70"/>
        <end position="88"/>
    </location>
</feature>
<keyword evidence="4 7" id="KW-0472">Membrane</keyword>
<feature type="transmembrane region" description="Helical" evidence="7">
    <location>
        <begin position="150"/>
        <end position="175"/>
    </location>
</feature>
<feature type="domain" description="Rhodopsin" evidence="8">
    <location>
        <begin position="54"/>
        <end position="295"/>
    </location>
</feature>
<comment type="subcellular location">
    <subcellularLocation>
        <location evidence="1">Membrane</location>
        <topology evidence="1">Multi-pass membrane protein</topology>
    </subcellularLocation>
</comment>
<comment type="similarity">
    <text evidence="5">Belongs to the SAT4 family.</text>
</comment>
<feature type="compositionally biased region" description="Basic and acidic residues" evidence="6">
    <location>
        <begin position="369"/>
        <end position="384"/>
    </location>
</feature>
<feature type="transmembrane region" description="Helical" evidence="7">
    <location>
        <begin position="37"/>
        <end position="58"/>
    </location>
</feature>
<dbReference type="Pfam" id="PF20684">
    <property type="entry name" value="Fung_rhodopsin"/>
    <property type="match status" value="1"/>
</dbReference>
<evidence type="ECO:0000256" key="2">
    <source>
        <dbReference type="ARBA" id="ARBA00022692"/>
    </source>
</evidence>
<sequence length="414" mass="46032">MAMSPEALEGLLAAPAMPAPAGVTPEFKNPPNQNRLAIFVTTFCICVSLLSVALRTYARVWRIREIHLEEIFMFLALGALGGTAYAGYEMVETPGYYVHQWNLVNGDLIRPLYLILIYGCCYSVVLPLIKTAILLDWCRIFAPSDKYRSPFWWGCVSLSTFQCVWGVLCIILLNMQCRPHNAIWEFYVPSKCYELPSVMLGSASVQVITDVCMVLLPQREIWRLHMNWQRKIGIALLFGIGLIACVAACFRLSHTVTFSKELDRMYFIGPLLFWAWAEMTAGFFIFSFPCLPKIVSESPLPPSIKSMLGISAGSKPGASGNSNHGIITIGGSGAKAKMKNGHMEIPEDGVPMEDRSAHDSQEQLYQGKAGDEGGHRKENSEVRRTLQVSVTSDVKSDSPVNDNGMPWTTVGRRY</sequence>
<protein>
    <recommendedName>
        <fullName evidence="8">Rhodopsin domain-containing protein</fullName>
    </recommendedName>
</protein>
<evidence type="ECO:0000313" key="9">
    <source>
        <dbReference type="EMBL" id="KAK0383798.1"/>
    </source>
</evidence>
<dbReference type="InterPro" id="IPR049326">
    <property type="entry name" value="Rhodopsin_dom_fungi"/>
</dbReference>
<evidence type="ECO:0000256" key="3">
    <source>
        <dbReference type="ARBA" id="ARBA00022989"/>
    </source>
</evidence>
<feature type="transmembrane region" description="Helical" evidence="7">
    <location>
        <begin position="108"/>
        <end position="129"/>
    </location>
</feature>
<dbReference type="GO" id="GO:0016020">
    <property type="term" value="C:membrane"/>
    <property type="evidence" value="ECO:0007669"/>
    <property type="project" value="UniProtKB-SubCell"/>
</dbReference>
<feature type="compositionally biased region" description="Polar residues" evidence="6">
    <location>
        <begin position="386"/>
        <end position="401"/>
    </location>
</feature>